<keyword evidence="2" id="KW-0507">mRNA processing</keyword>
<dbReference type="EC" id="3.6.4.13" evidence="1"/>
<dbReference type="GO" id="GO:0008380">
    <property type="term" value="P:RNA splicing"/>
    <property type="evidence" value="ECO:0007669"/>
    <property type="project" value="UniProtKB-KW"/>
</dbReference>
<accession>A0AAN0IXD4</accession>
<dbReference type="InterPro" id="IPR011709">
    <property type="entry name" value="DEAD-box_helicase_OB_fold"/>
</dbReference>
<reference evidence="10" key="2">
    <citation type="submission" date="2024-06" db="UniProtKB">
        <authorList>
            <consortium name="EnsemblMetazoa"/>
        </authorList>
    </citation>
    <scope>IDENTIFICATION</scope>
</reference>
<dbReference type="GO" id="GO:0003724">
    <property type="term" value="F:RNA helicase activity"/>
    <property type="evidence" value="ECO:0007669"/>
    <property type="project" value="UniProtKB-EC"/>
</dbReference>
<dbReference type="Pfam" id="PF04408">
    <property type="entry name" value="WHD_HA2"/>
    <property type="match status" value="1"/>
</dbReference>
<dbReference type="GO" id="GO:0005524">
    <property type="term" value="F:ATP binding"/>
    <property type="evidence" value="ECO:0007669"/>
    <property type="project" value="UniProtKB-KW"/>
</dbReference>
<evidence type="ECO:0000256" key="1">
    <source>
        <dbReference type="ARBA" id="ARBA00012552"/>
    </source>
</evidence>
<evidence type="ECO:0000313" key="11">
    <source>
        <dbReference type="Proteomes" id="UP000007879"/>
    </source>
</evidence>
<dbReference type="InterPro" id="IPR027417">
    <property type="entry name" value="P-loop_NTPase"/>
</dbReference>
<protein>
    <recommendedName>
        <fullName evidence="1">RNA helicase</fullName>
        <ecNumber evidence="1">3.6.4.13</ecNumber>
    </recommendedName>
</protein>
<keyword evidence="11" id="KW-1185">Reference proteome</keyword>
<evidence type="ECO:0000256" key="8">
    <source>
        <dbReference type="ARBA" id="ARBA00047984"/>
    </source>
</evidence>
<dbReference type="SUPFAM" id="SSF52540">
    <property type="entry name" value="P-loop containing nucleoside triphosphate hydrolases"/>
    <property type="match status" value="1"/>
</dbReference>
<keyword evidence="3" id="KW-0547">Nucleotide-binding</keyword>
<sequence>MFLVFPSPLAPETLMRALELLNYLGALDDNGELTELGAMMAEFPLDPQLAKMIIASTDYNCSNEILSITSVLSVPQVFIRPNESRQAADEAKMRFAHIDGDHLTLLNVYHAYKQNREDTQWCYDNFLNYRSLKSADNVRDQLSRIMDRFNLKRTSTDFSSKDYYTNIRKALVAGFFMQVAHLERSGHYLTVKDNQVVQLHPSTCLDHKPEWVLYNEFVLTSKNYIRTCTDIKGDWVLRIAPQYYDLSNFPQCEAKRILEKIGAKLELQQTQGLY</sequence>
<name>A0AAN0IXD4_AMPQE</name>
<evidence type="ECO:0000256" key="3">
    <source>
        <dbReference type="ARBA" id="ARBA00022741"/>
    </source>
</evidence>
<keyword evidence="5" id="KW-0347">Helicase</keyword>
<organism evidence="10 11">
    <name type="scientific">Amphimedon queenslandica</name>
    <name type="common">Sponge</name>
    <dbReference type="NCBI Taxonomy" id="400682"/>
    <lineage>
        <taxon>Eukaryota</taxon>
        <taxon>Metazoa</taxon>
        <taxon>Porifera</taxon>
        <taxon>Demospongiae</taxon>
        <taxon>Heteroscleromorpha</taxon>
        <taxon>Haplosclerida</taxon>
        <taxon>Niphatidae</taxon>
        <taxon>Amphimedon</taxon>
    </lineage>
</organism>
<keyword evidence="4" id="KW-0378">Hydrolase</keyword>
<evidence type="ECO:0000256" key="7">
    <source>
        <dbReference type="ARBA" id="ARBA00023187"/>
    </source>
</evidence>
<feature type="domain" description="Helicase-associated" evidence="9">
    <location>
        <begin position="16"/>
        <end position="106"/>
    </location>
</feature>
<dbReference type="GO" id="GO:0005681">
    <property type="term" value="C:spliceosomal complex"/>
    <property type="evidence" value="ECO:0007669"/>
    <property type="project" value="TreeGrafter"/>
</dbReference>
<evidence type="ECO:0000259" key="9">
    <source>
        <dbReference type="SMART" id="SM00847"/>
    </source>
</evidence>
<dbReference type="InterPro" id="IPR048333">
    <property type="entry name" value="HA2_WH"/>
</dbReference>
<dbReference type="PANTHER" id="PTHR18934:SF109">
    <property type="entry name" value="ATP-DEPENDENT RNA HELICASE DHX15 HOMOLOG"/>
    <property type="match status" value="1"/>
</dbReference>
<dbReference type="Proteomes" id="UP000007879">
    <property type="component" value="Unassembled WGS sequence"/>
</dbReference>
<dbReference type="KEGG" id="aqu:109580555"/>
<dbReference type="GO" id="GO:0003723">
    <property type="term" value="F:RNA binding"/>
    <property type="evidence" value="ECO:0007669"/>
    <property type="project" value="TreeGrafter"/>
</dbReference>
<dbReference type="EnsemblMetazoa" id="XM_019993866.1">
    <property type="protein sequence ID" value="XP_019849425.1"/>
    <property type="gene ID" value="LOC109580555"/>
</dbReference>
<evidence type="ECO:0000256" key="4">
    <source>
        <dbReference type="ARBA" id="ARBA00022801"/>
    </source>
</evidence>
<reference evidence="11" key="1">
    <citation type="journal article" date="2010" name="Nature">
        <title>The Amphimedon queenslandica genome and the evolution of animal complexity.</title>
        <authorList>
            <person name="Srivastava M."/>
            <person name="Simakov O."/>
            <person name="Chapman J."/>
            <person name="Fahey B."/>
            <person name="Gauthier M.E."/>
            <person name="Mitros T."/>
            <person name="Richards G.S."/>
            <person name="Conaco C."/>
            <person name="Dacre M."/>
            <person name="Hellsten U."/>
            <person name="Larroux C."/>
            <person name="Putnam N.H."/>
            <person name="Stanke M."/>
            <person name="Adamska M."/>
            <person name="Darling A."/>
            <person name="Degnan S.M."/>
            <person name="Oakley T.H."/>
            <person name="Plachetzki D.C."/>
            <person name="Zhai Y."/>
            <person name="Adamski M."/>
            <person name="Calcino A."/>
            <person name="Cummins S.F."/>
            <person name="Goodstein D.M."/>
            <person name="Harris C."/>
            <person name="Jackson D.J."/>
            <person name="Leys S.P."/>
            <person name="Shu S."/>
            <person name="Woodcroft B.J."/>
            <person name="Vervoort M."/>
            <person name="Kosik K.S."/>
            <person name="Manning G."/>
            <person name="Degnan B.M."/>
            <person name="Rokhsar D.S."/>
        </authorList>
    </citation>
    <scope>NUCLEOTIDE SEQUENCE [LARGE SCALE GENOMIC DNA]</scope>
</reference>
<proteinExistence type="predicted"/>
<dbReference type="PANTHER" id="PTHR18934">
    <property type="entry name" value="ATP-DEPENDENT RNA HELICASE"/>
    <property type="match status" value="1"/>
</dbReference>
<keyword evidence="7" id="KW-0508">mRNA splicing</keyword>
<dbReference type="RefSeq" id="XP_019849425.1">
    <property type="nucleotide sequence ID" value="XM_019993866.1"/>
</dbReference>
<dbReference type="Pfam" id="PF07717">
    <property type="entry name" value="OB_NTP_bind"/>
    <property type="match status" value="1"/>
</dbReference>
<dbReference type="GO" id="GO:0006397">
    <property type="term" value="P:mRNA processing"/>
    <property type="evidence" value="ECO:0007669"/>
    <property type="project" value="UniProtKB-KW"/>
</dbReference>
<evidence type="ECO:0000256" key="2">
    <source>
        <dbReference type="ARBA" id="ARBA00022664"/>
    </source>
</evidence>
<dbReference type="GeneID" id="109580555"/>
<dbReference type="AlphaFoldDB" id="A0AAN0IXD4"/>
<evidence type="ECO:0000256" key="5">
    <source>
        <dbReference type="ARBA" id="ARBA00022806"/>
    </source>
</evidence>
<dbReference type="FunFam" id="1.20.120.1080:FF:000003">
    <property type="entry name" value="Pre-mRNA-splicing factor ATP-dependent RNA helicase PRP43"/>
    <property type="match status" value="1"/>
</dbReference>
<keyword evidence="6" id="KW-0067">ATP-binding</keyword>
<dbReference type="Pfam" id="PF21010">
    <property type="entry name" value="HA2_C"/>
    <property type="match status" value="1"/>
</dbReference>
<evidence type="ECO:0000256" key="6">
    <source>
        <dbReference type="ARBA" id="ARBA00022840"/>
    </source>
</evidence>
<dbReference type="SMART" id="SM00847">
    <property type="entry name" value="HA2"/>
    <property type="match status" value="1"/>
</dbReference>
<comment type="catalytic activity">
    <reaction evidence="8">
        <text>ATP + H2O = ADP + phosphate + H(+)</text>
        <dbReference type="Rhea" id="RHEA:13065"/>
        <dbReference type="ChEBI" id="CHEBI:15377"/>
        <dbReference type="ChEBI" id="CHEBI:15378"/>
        <dbReference type="ChEBI" id="CHEBI:30616"/>
        <dbReference type="ChEBI" id="CHEBI:43474"/>
        <dbReference type="ChEBI" id="CHEBI:456216"/>
        <dbReference type="EC" id="3.6.4.13"/>
    </reaction>
</comment>
<dbReference type="InterPro" id="IPR007502">
    <property type="entry name" value="Helicase-assoc_dom"/>
</dbReference>
<evidence type="ECO:0000313" key="10">
    <source>
        <dbReference type="EnsemblMetazoa" id="XP_019849425.1"/>
    </source>
</evidence>
<dbReference type="Gene3D" id="1.20.120.1080">
    <property type="match status" value="1"/>
</dbReference>
<dbReference type="GO" id="GO:0016787">
    <property type="term" value="F:hydrolase activity"/>
    <property type="evidence" value="ECO:0007669"/>
    <property type="project" value="UniProtKB-KW"/>
</dbReference>